<dbReference type="Gene3D" id="3.90.1140.10">
    <property type="entry name" value="Cyclic phosphodiesterase"/>
    <property type="match status" value="1"/>
</dbReference>
<sequence>MQLLVLRLDYRSSTTIESLQRQLRQPNSKLALQLPHIPLLAYQNTSPLQLKATFEPIAKQAAVPSFHASDIGFSKEGARFYLQVQPEETLNELHSSLKLAGHEFSAASPGNPWQPRIPLIGQVPAPFWGPLFARLALEFSSLEGIGAALECWTVIGHRTSIEWSIFLDS</sequence>
<dbReference type="OrthoDB" id="463286at2"/>
<organism evidence="1 2">
    <name type="scientific">Planococcus plakortidis</name>
    <dbReference type="NCBI Taxonomy" id="1038856"/>
    <lineage>
        <taxon>Bacteria</taxon>
        <taxon>Bacillati</taxon>
        <taxon>Bacillota</taxon>
        <taxon>Bacilli</taxon>
        <taxon>Bacillales</taxon>
        <taxon>Caryophanaceae</taxon>
        <taxon>Planococcus</taxon>
    </lineage>
</organism>
<dbReference type="AlphaFoldDB" id="A0A1C7E7Y0"/>
<reference evidence="1" key="1">
    <citation type="submission" date="2016-10" db="EMBL/GenBank/DDBJ databases">
        <authorList>
            <person name="See-Too W.S."/>
        </authorList>
    </citation>
    <scope>NUCLEOTIDE SEQUENCE [LARGE SCALE GENOMIC DNA]</scope>
    <source>
        <strain evidence="1">DSM 23997</strain>
    </source>
</reference>
<evidence type="ECO:0000313" key="2">
    <source>
        <dbReference type="Proteomes" id="UP000092650"/>
    </source>
</evidence>
<dbReference type="Proteomes" id="UP000092650">
    <property type="component" value="Chromosome"/>
</dbReference>
<keyword evidence="2" id="KW-1185">Reference proteome</keyword>
<accession>A0A1C7E7Y0</accession>
<dbReference type="KEGG" id="ppla:BBI15_06115"/>
<proteinExistence type="predicted"/>
<gene>
    <name evidence="1" type="ORF">BBI15_06115</name>
</gene>
<name>A0A1C7E7Y0_9BACL</name>
<dbReference type="RefSeq" id="WP_068869545.1">
    <property type="nucleotide sequence ID" value="NZ_CP016539.2"/>
</dbReference>
<evidence type="ECO:0000313" key="1">
    <source>
        <dbReference type="EMBL" id="ANU19816.1"/>
    </source>
</evidence>
<dbReference type="EMBL" id="CP016539">
    <property type="protein sequence ID" value="ANU19816.1"/>
    <property type="molecule type" value="Genomic_DNA"/>
</dbReference>
<protein>
    <recommendedName>
        <fullName evidence="3">2'-5' RNA ligase</fullName>
    </recommendedName>
</protein>
<evidence type="ECO:0008006" key="3">
    <source>
        <dbReference type="Google" id="ProtNLM"/>
    </source>
</evidence>